<comment type="caution">
    <text evidence="2">The sequence shown here is derived from an EMBL/GenBank/DDBJ whole genome shotgun (WGS) entry which is preliminary data.</text>
</comment>
<accession>A0A4R4UBF8</accession>
<feature type="region of interest" description="Disordered" evidence="1">
    <location>
        <begin position="30"/>
        <end position="96"/>
    </location>
</feature>
<feature type="compositionally biased region" description="Basic residues" evidence="1">
    <location>
        <begin position="68"/>
        <end position="79"/>
    </location>
</feature>
<gene>
    <name evidence="2" type="ORF">E1161_22845</name>
</gene>
<dbReference type="Proteomes" id="UP000294744">
    <property type="component" value="Unassembled WGS sequence"/>
</dbReference>
<keyword evidence="3" id="KW-1185">Reference proteome</keyword>
<reference evidence="2 3" key="1">
    <citation type="submission" date="2019-03" db="EMBL/GenBank/DDBJ databases">
        <title>Draft genome sequences of novel Actinobacteria.</title>
        <authorList>
            <person name="Sahin N."/>
            <person name="Ay H."/>
            <person name="Saygin H."/>
        </authorList>
    </citation>
    <scope>NUCLEOTIDE SEQUENCE [LARGE SCALE GENOMIC DNA]</scope>
    <source>
        <strain evidence="2 3">16K404</strain>
    </source>
</reference>
<dbReference type="AlphaFoldDB" id="A0A4R4UBF8"/>
<feature type="compositionally biased region" description="Polar residues" evidence="1">
    <location>
        <begin position="43"/>
        <end position="53"/>
    </location>
</feature>
<protein>
    <submittedName>
        <fullName evidence="2">Uncharacterized protein</fullName>
    </submittedName>
</protein>
<evidence type="ECO:0000313" key="2">
    <source>
        <dbReference type="EMBL" id="TDC88908.1"/>
    </source>
</evidence>
<dbReference type="EMBL" id="SMKV01000038">
    <property type="protein sequence ID" value="TDC88908.1"/>
    <property type="molecule type" value="Genomic_DNA"/>
</dbReference>
<name>A0A4R4UBF8_9PSEU</name>
<organism evidence="2 3">
    <name type="scientific">Saccharopolyspora aridisoli</name>
    <dbReference type="NCBI Taxonomy" id="2530385"/>
    <lineage>
        <taxon>Bacteria</taxon>
        <taxon>Bacillati</taxon>
        <taxon>Actinomycetota</taxon>
        <taxon>Actinomycetes</taxon>
        <taxon>Pseudonocardiales</taxon>
        <taxon>Pseudonocardiaceae</taxon>
        <taxon>Saccharopolyspora</taxon>
    </lineage>
</organism>
<sequence length="96" mass="10432">MPSIPPAGPPMAPPPIPEHVEVTQPYIPAIRDEQPEFAKHLNPQATASPTALTGPQPAVTERSATAPPRKRGLMRRAVRRIIGPDLLRKDPPKKRG</sequence>
<dbReference type="OrthoDB" id="3699306at2"/>
<feature type="compositionally biased region" description="Basic and acidic residues" evidence="1">
    <location>
        <begin position="30"/>
        <end position="39"/>
    </location>
</feature>
<proteinExistence type="predicted"/>
<evidence type="ECO:0000313" key="3">
    <source>
        <dbReference type="Proteomes" id="UP000294744"/>
    </source>
</evidence>
<evidence type="ECO:0000256" key="1">
    <source>
        <dbReference type="SAM" id="MobiDB-lite"/>
    </source>
</evidence>